<keyword evidence="4 8" id="KW-0812">Transmembrane</keyword>
<evidence type="ECO:0000256" key="1">
    <source>
        <dbReference type="ARBA" id="ARBA00004370"/>
    </source>
</evidence>
<evidence type="ECO:0008006" key="11">
    <source>
        <dbReference type="Google" id="ProtNLM"/>
    </source>
</evidence>
<comment type="caution">
    <text evidence="9">The sequence shown here is derived from an EMBL/GenBank/DDBJ whole genome shotgun (WGS) entry which is preliminary data.</text>
</comment>
<sequence length="518" mass="59890">MSRDMFSFIIHVLSTISLNSSRLAKSVVWDWLPFKFFIGLYLTFAFHAEIQEALELLYAQNSWLIAFEVLLLFKFVKVVVHTLSFLLYKPYPVPPIPTVTCRDVTVIIPTVGLIDEDEFRETLRTILANLPAEIIVCTVGKDKLGIAERVCAEELTEAELLRPTPTRIQSIAVNAPSKRKQIFEAFKHVRTSIVALADDHVFWGERYLVTALAPFEDPKIGGVGTNKRVRRQPFQFSFANFLNFTACNYLERHNFECTASVNIDQAVFVISGRTALYRTAIFKHPRFEKEYCRETWFFGLVGKEGFDVDDDNLLTRFTIGVAKYKVWFQNSPDCTLETTLGDPGKFFKQMDRWIRTTWRSNSTSLFSDMTPWKTQPWSVYAVYFSSFVNFALLYDIALFTTLWYGSGNAPFPWLHSCLKWEDGDWSRQLSSSHCAPALWFSSLPNALHEIDRATFMWILAIMLFLTKMIKPLPHFWRNPADTIYIPFYILFGYYHSLIKLKALLTVWVVSWGTRPGVK</sequence>
<keyword evidence="3" id="KW-0808">Transferase</keyword>
<dbReference type="Proteomes" id="UP000178129">
    <property type="component" value="Unassembled WGS sequence"/>
</dbReference>
<evidence type="ECO:0000256" key="5">
    <source>
        <dbReference type="ARBA" id="ARBA00022989"/>
    </source>
</evidence>
<keyword evidence="2" id="KW-0328">Glycosyltransferase</keyword>
<protein>
    <recommendedName>
        <fullName evidence="11">Capsule polysaccharide synthase Cps1</fullName>
    </recommendedName>
</protein>
<feature type="transmembrane region" description="Helical" evidence="8">
    <location>
        <begin position="450"/>
        <end position="466"/>
    </location>
</feature>
<dbReference type="EMBL" id="FJUW01000007">
    <property type="protein sequence ID" value="CZS93841.1"/>
    <property type="molecule type" value="Genomic_DNA"/>
</dbReference>
<dbReference type="InterPro" id="IPR052427">
    <property type="entry name" value="Glycosyltrans_GT2/GT47"/>
</dbReference>
<evidence type="ECO:0000256" key="6">
    <source>
        <dbReference type="ARBA" id="ARBA00023136"/>
    </source>
</evidence>
<evidence type="ECO:0000256" key="3">
    <source>
        <dbReference type="ARBA" id="ARBA00022679"/>
    </source>
</evidence>
<gene>
    <name evidence="9" type="ORF">RCO7_08021</name>
</gene>
<evidence type="ECO:0000313" key="9">
    <source>
        <dbReference type="EMBL" id="CZS93841.1"/>
    </source>
</evidence>
<comment type="subcellular location">
    <subcellularLocation>
        <location evidence="1">Membrane</location>
    </subcellularLocation>
</comment>
<evidence type="ECO:0000256" key="2">
    <source>
        <dbReference type="ARBA" id="ARBA00022676"/>
    </source>
</evidence>
<dbReference type="InParanoid" id="A0A1E1K782"/>
<keyword evidence="6 8" id="KW-0472">Membrane</keyword>
<dbReference type="InterPro" id="IPR029044">
    <property type="entry name" value="Nucleotide-diphossugar_trans"/>
</dbReference>
<keyword evidence="7" id="KW-0325">Glycoprotein</keyword>
<name>A0A1E1K782_9HELO</name>
<keyword evidence="10" id="KW-1185">Reference proteome</keyword>
<dbReference type="PANTHER" id="PTHR47844">
    <property type="entry name" value="SYNTHASE CPS1, PUTATIVE (AFU_ORTHOLOGUE AFUA_7G02500)-RELATED"/>
    <property type="match status" value="1"/>
</dbReference>
<dbReference type="GO" id="GO:0016020">
    <property type="term" value="C:membrane"/>
    <property type="evidence" value="ECO:0007669"/>
    <property type="project" value="UniProtKB-SubCell"/>
</dbReference>
<feature type="transmembrane region" description="Helical" evidence="8">
    <location>
        <begin position="379"/>
        <end position="404"/>
    </location>
</feature>
<evidence type="ECO:0000256" key="8">
    <source>
        <dbReference type="SAM" id="Phobius"/>
    </source>
</evidence>
<dbReference type="SUPFAM" id="SSF53448">
    <property type="entry name" value="Nucleotide-diphospho-sugar transferases"/>
    <property type="match status" value="1"/>
</dbReference>
<dbReference type="STRING" id="914237.A0A1E1K782"/>
<reference evidence="10" key="1">
    <citation type="submission" date="2016-03" db="EMBL/GenBank/DDBJ databases">
        <authorList>
            <person name="Ploux O."/>
        </authorList>
    </citation>
    <scope>NUCLEOTIDE SEQUENCE [LARGE SCALE GENOMIC DNA]</scope>
    <source>
        <strain evidence="10">UK7</strain>
    </source>
</reference>
<dbReference type="Gene3D" id="3.90.550.10">
    <property type="entry name" value="Spore Coat Polysaccharide Biosynthesis Protein SpsA, Chain A"/>
    <property type="match status" value="1"/>
</dbReference>
<proteinExistence type="predicted"/>
<dbReference type="Pfam" id="PF13641">
    <property type="entry name" value="Glyco_tranf_2_3"/>
    <property type="match status" value="1"/>
</dbReference>
<keyword evidence="5 8" id="KW-1133">Transmembrane helix</keyword>
<accession>A0A1E1K782</accession>
<evidence type="ECO:0000256" key="7">
    <source>
        <dbReference type="ARBA" id="ARBA00023180"/>
    </source>
</evidence>
<evidence type="ECO:0000256" key="4">
    <source>
        <dbReference type="ARBA" id="ARBA00022692"/>
    </source>
</evidence>
<evidence type="ECO:0000313" key="10">
    <source>
        <dbReference type="Proteomes" id="UP000178129"/>
    </source>
</evidence>
<organism evidence="9 10">
    <name type="scientific">Rhynchosporium graminicola</name>
    <dbReference type="NCBI Taxonomy" id="2792576"/>
    <lineage>
        <taxon>Eukaryota</taxon>
        <taxon>Fungi</taxon>
        <taxon>Dikarya</taxon>
        <taxon>Ascomycota</taxon>
        <taxon>Pezizomycotina</taxon>
        <taxon>Leotiomycetes</taxon>
        <taxon>Helotiales</taxon>
        <taxon>Ploettnerulaceae</taxon>
        <taxon>Rhynchosporium</taxon>
    </lineage>
</organism>
<dbReference type="PANTHER" id="PTHR47844:SF1">
    <property type="entry name" value="EXOSTOSIN-LIKE 2"/>
    <property type="match status" value="1"/>
</dbReference>
<feature type="transmembrane region" description="Helical" evidence="8">
    <location>
        <begin position="487"/>
        <end position="509"/>
    </location>
</feature>
<feature type="transmembrane region" description="Helical" evidence="8">
    <location>
        <begin position="63"/>
        <end position="88"/>
    </location>
</feature>
<dbReference type="GO" id="GO:0016757">
    <property type="term" value="F:glycosyltransferase activity"/>
    <property type="evidence" value="ECO:0007669"/>
    <property type="project" value="UniProtKB-KW"/>
</dbReference>
<dbReference type="AlphaFoldDB" id="A0A1E1K782"/>